<dbReference type="EMBL" id="BAABJE010000015">
    <property type="protein sequence ID" value="GAA4800894.1"/>
    <property type="molecule type" value="Genomic_DNA"/>
</dbReference>
<gene>
    <name evidence="3" type="ORF">GCM10023307_29260</name>
</gene>
<sequence>MFSAADLIEILQVRHRRRFPVHADRPFGGFPPTWRAWFMAMGERVGTVAGAPVADYLDVFLARPLRPRPKAAPPLDRWRAFARLARQQWEPAPRDQRGLRRFAAAFSGLLHLVFGVLLLWLGFVQLGDAPPEAQQAGESILIEYIGDGTPAETGGAPAAGESDAPASAAASASTSTPVAAAAASAPYVPPTPPDVRQADTTPSQPAPSQPMPPEEAPSPPVDAAAPQPLAVTETPTTDIDFTLPAPVPIDPTIPRPALRVPEVAAQATEVETFKATTAVPNVQRPTPRPAMPTVPVLRTEVTEVEAQRAPAPVVARQVSPSAQRTPALRVPEMRTVPGEVQVRAPPAPAAATAGASTAAPTPSRVPATGTAPSPGTASPPATAATSGGRPQATATGRPAAAAPAGAGPTPSPRPGAAPSTVRSDDWGASDRNVPGNSTAGRSPGLFNSDGSVRLPGDGGRVGGGLPPGTVIEDFEKIDRMGTWLKRPPLDYTPTRFDRFWIPNRSLLEEWVSRGIKNVAIPIPGTTKRILCTVSLLQGGGGCTIHDPNLQDQEAIARPPPDVPFKPELQEDRDSLPRTNGP</sequence>
<keyword evidence="2" id="KW-1133">Transmembrane helix</keyword>
<feature type="compositionally biased region" description="Low complexity" evidence="1">
    <location>
        <begin position="349"/>
        <end position="408"/>
    </location>
</feature>
<feature type="compositionally biased region" description="Pro residues" evidence="1">
    <location>
        <begin position="204"/>
        <end position="220"/>
    </location>
</feature>
<feature type="region of interest" description="Disordered" evidence="1">
    <location>
        <begin position="345"/>
        <end position="467"/>
    </location>
</feature>
<accession>A0ABP9BX20</accession>
<feature type="compositionally biased region" description="Gly residues" evidence="1">
    <location>
        <begin position="456"/>
        <end position="466"/>
    </location>
</feature>
<dbReference type="RefSeq" id="WP_345304084.1">
    <property type="nucleotide sequence ID" value="NZ_BAABJE010000015.1"/>
</dbReference>
<feature type="transmembrane region" description="Helical" evidence="2">
    <location>
        <begin position="102"/>
        <end position="123"/>
    </location>
</feature>
<keyword evidence="2" id="KW-0472">Membrane</keyword>
<proteinExistence type="predicted"/>
<name>A0ABP9BX20_9GAMM</name>
<comment type="caution">
    <text evidence="3">The sequence shown here is derived from an EMBL/GenBank/DDBJ whole genome shotgun (WGS) entry which is preliminary data.</text>
</comment>
<evidence type="ECO:0000256" key="2">
    <source>
        <dbReference type="SAM" id="Phobius"/>
    </source>
</evidence>
<protein>
    <submittedName>
        <fullName evidence="3">Transmembrane repetitive protein</fullName>
    </submittedName>
</protein>
<feature type="compositionally biased region" description="Low complexity" evidence="1">
    <location>
        <begin position="152"/>
        <end position="186"/>
    </location>
</feature>
<feature type="region of interest" description="Disordered" evidence="1">
    <location>
        <begin position="307"/>
        <end position="333"/>
    </location>
</feature>
<keyword evidence="2 3" id="KW-0812">Transmembrane</keyword>
<keyword evidence="4" id="KW-1185">Reference proteome</keyword>
<evidence type="ECO:0000256" key="1">
    <source>
        <dbReference type="SAM" id="MobiDB-lite"/>
    </source>
</evidence>
<feature type="region of interest" description="Disordered" evidence="1">
    <location>
        <begin position="551"/>
        <end position="581"/>
    </location>
</feature>
<feature type="region of interest" description="Disordered" evidence="1">
    <location>
        <begin position="152"/>
        <end position="226"/>
    </location>
</feature>
<evidence type="ECO:0000313" key="4">
    <source>
        <dbReference type="Proteomes" id="UP001499959"/>
    </source>
</evidence>
<evidence type="ECO:0000313" key="3">
    <source>
        <dbReference type="EMBL" id="GAA4800894.1"/>
    </source>
</evidence>
<organism evidence="3 4">
    <name type="scientific">Lysobacter hankyongensis</name>
    <dbReference type="NCBI Taxonomy" id="1176535"/>
    <lineage>
        <taxon>Bacteria</taxon>
        <taxon>Pseudomonadati</taxon>
        <taxon>Pseudomonadota</taxon>
        <taxon>Gammaproteobacteria</taxon>
        <taxon>Lysobacterales</taxon>
        <taxon>Lysobacteraceae</taxon>
        <taxon>Lysobacter</taxon>
    </lineage>
</organism>
<reference evidence="4" key="1">
    <citation type="journal article" date="2019" name="Int. J. Syst. Evol. Microbiol.">
        <title>The Global Catalogue of Microorganisms (GCM) 10K type strain sequencing project: providing services to taxonomists for standard genome sequencing and annotation.</title>
        <authorList>
            <consortium name="The Broad Institute Genomics Platform"/>
            <consortium name="The Broad Institute Genome Sequencing Center for Infectious Disease"/>
            <person name="Wu L."/>
            <person name="Ma J."/>
        </authorList>
    </citation>
    <scope>NUCLEOTIDE SEQUENCE [LARGE SCALE GENOMIC DNA]</scope>
    <source>
        <strain evidence="4">JCM 18204</strain>
    </source>
</reference>
<dbReference type="Proteomes" id="UP001499959">
    <property type="component" value="Unassembled WGS sequence"/>
</dbReference>